<name>A0A0D0D9D4_9AGAM</name>
<dbReference type="InParanoid" id="A0A0D0D9D4"/>
<protein>
    <submittedName>
        <fullName evidence="2">Uncharacterized protein</fullName>
    </submittedName>
</protein>
<evidence type="ECO:0000256" key="1">
    <source>
        <dbReference type="SAM" id="MobiDB-lite"/>
    </source>
</evidence>
<feature type="compositionally biased region" description="Polar residues" evidence="1">
    <location>
        <begin position="8"/>
        <end position="27"/>
    </location>
</feature>
<reference evidence="3" key="2">
    <citation type="submission" date="2015-01" db="EMBL/GenBank/DDBJ databases">
        <title>Evolutionary Origins and Diversification of the Mycorrhizal Mutualists.</title>
        <authorList>
            <consortium name="DOE Joint Genome Institute"/>
            <consortium name="Mycorrhizal Genomics Consortium"/>
            <person name="Kohler A."/>
            <person name="Kuo A."/>
            <person name="Nagy L.G."/>
            <person name="Floudas D."/>
            <person name="Copeland A."/>
            <person name="Barry K.W."/>
            <person name="Cichocki N."/>
            <person name="Veneault-Fourrey C."/>
            <person name="LaButti K."/>
            <person name="Lindquist E.A."/>
            <person name="Lipzen A."/>
            <person name="Lundell T."/>
            <person name="Morin E."/>
            <person name="Murat C."/>
            <person name="Riley R."/>
            <person name="Ohm R."/>
            <person name="Sun H."/>
            <person name="Tunlid A."/>
            <person name="Henrissat B."/>
            <person name="Grigoriev I.V."/>
            <person name="Hibbett D.S."/>
            <person name="Martin F."/>
        </authorList>
    </citation>
    <scope>NUCLEOTIDE SEQUENCE [LARGE SCALE GENOMIC DNA]</scope>
    <source>
        <strain evidence="3">Ve08.2h10</strain>
    </source>
</reference>
<dbReference type="PROSITE" id="PS51257">
    <property type="entry name" value="PROKAR_LIPOPROTEIN"/>
    <property type="match status" value="1"/>
</dbReference>
<feature type="region of interest" description="Disordered" evidence="1">
    <location>
        <begin position="1"/>
        <end position="27"/>
    </location>
</feature>
<dbReference type="HOGENOM" id="CLU_2997103_0_0_1"/>
<reference evidence="2 3" key="1">
    <citation type="submission" date="2014-04" db="EMBL/GenBank/DDBJ databases">
        <authorList>
            <consortium name="DOE Joint Genome Institute"/>
            <person name="Kuo A."/>
            <person name="Kohler A."/>
            <person name="Jargeat P."/>
            <person name="Nagy L.G."/>
            <person name="Floudas D."/>
            <person name="Copeland A."/>
            <person name="Barry K.W."/>
            <person name="Cichocki N."/>
            <person name="Veneault-Fourrey C."/>
            <person name="LaButti K."/>
            <person name="Lindquist E.A."/>
            <person name="Lipzen A."/>
            <person name="Lundell T."/>
            <person name="Morin E."/>
            <person name="Murat C."/>
            <person name="Sun H."/>
            <person name="Tunlid A."/>
            <person name="Henrissat B."/>
            <person name="Grigoriev I.V."/>
            <person name="Hibbett D.S."/>
            <person name="Martin F."/>
            <person name="Nordberg H.P."/>
            <person name="Cantor M.N."/>
            <person name="Hua S.X."/>
        </authorList>
    </citation>
    <scope>NUCLEOTIDE SEQUENCE [LARGE SCALE GENOMIC DNA]</scope>
    <source>
        <strain evidence="2 3">Ve08.2h10</strain>
    </source>
</reference>
<accession>A0A0D0D9D4</accession>
<dbReference type="AlphaFoldDB" id="A0A0D0D9D4"/>
<dbReference type="Proteomes" id="UP000054538">
    <property type="component" value="Unassembled WGS sequence"/>
</dbReference>
<evidence type="ECO:0000313" key="3">
    <source>
        <dbReference type="Proteomes" id="UP000054538"/>
    </source>
</evidence>
<proteinExistence type="predicted"/>
<sequence>MLMRYPYTSRSESAWSQTPENSSQATSQFGVGCELMIKEHPITPAASSRNRTGFLPY</sequence>
<organism evidence="2 3">
    <name type="scientific">Paxillus rubicundulus Ve08.2h10</name>
    <dbReference type="NCBI Taxonomy" id="930991"/>
    <lineage>
        <taxon>Eukaryota</taxon>
        <taxon>Fungi</taxon>
        <taxon>Dikarya</taxon>
        <taxon>Basidiomycota</taxon>
        <taxon>Agaricomycotina</taxon>
        <taxon>Agaricomycetes</taxon>
        <taxon>Agaricomycetidae</taxon>
        <taxon>Boletales</taxon>
        <taxon>Paxilineae</taxon>
        <taxon>Paxillaceae</taxon>
        <taxon>Paxillus</taxon>
    </lineage>
</organism>
<dbReference type="EMBL" id="KN825169">
    <property type="protein sequence ID" value="KIK93642.1"/>
    <property type="molecule type" value="Genomic_DNA"/>
</dbReference>
<evidence type="ECO:0000313" key="2">
    <source>
        <dbReference type="EMBL" id="KIK93642.1"/>
    </source>
</evidence>
<keyword evidence="3" id="KW-1185">Reference proteome</keyword>
<gene>
    <name evidence="2" type="ORF">PAXRUDRAFT_828772</name>
</gene>